<comment type="function">
    <text evidence="6">Specifically methylates the N7 position of a guanine in 16S rRNA.</text>
</comment>
<dbReference type="PIRSF" id="PIRSF003078">
    <property type="entry name" value="GidB"/>
    <property type="match status" value="1"/>
</dbReference>
<evidence type="ECO:0000256" key="2">
    <source>
        <dbReference type="ARBA" id="ARBA00022552"/>
    </source>
</evidence>
<evidence type="ECO:0000313" key="7">
    <source>
        <dbReference type="EMBL" id="TCG11034.1"/>
    </source>
</evidence>
<keyword evidence="2 6" id="KW-0698">rRNA processing</keyword>
<dbReference type="InterPro" id="IPR003682">
    <property type="entry name" value="rRNA_ssu_MeTfrase_G"/>
</dbReference>
<dbReference type="Pfam" id="PF02527">
    <property type="entry name" value="GidB"/>
    <property type="match status" value="1"/>
</dbReference>
<comment type="caution">
    <text evidence="7">The sequence shown here is derived from an EMBL/GenBank/DDBJ whole genome shotgun (WGS) entry which is preliminary data.</text>
</comment>
<dbReference type="NCBIfam" id="TIGR00138">
    <property type="entry name" value="rsmG_gidB"/>
    <property type="match status" value="1"/>
</dbReference>
<comment type="caution">
    <text evidence="6">Lacks conserved residue(s) required for the propagation of feature annotation.</text>
</comment>
<name>A0A4R0XKP4_9MOLU</name>
<dbReference type="GO" id="GO:0005829">
    <property type="term" value="C:cytosol"/>
    <property type="evidence" value="ECO:0007669"/>
    <property type="project" value="TreeGrafter"/>
</dbReference>
<dbReference type="Gene3D" id="3.40.50.150">
    <property type="entry name" value="Vaccinia Virus protein VP39"/>
    <property type="match status" value="1"/>
</dbReference>
<keyword evidence="8" id="KW-1185">Reference proteome</keyword>
<dbReference type="EC" id="2.1.1.-" evidence="6"/>
<keyword evidence="4 6" id="KW-0808">Transferase</keyword>
<dbReference type="RefSeq" id="WP_131613477.1">
    <property type="nucleotide sequence ID" value="NZ_PSZP01000015.1"/>
</dbReference>
<dbReference type="SUPFAM" id="SSF53335">
    <property type="entry name" value="S-adenosyl-L-methionine-dependent methyltransferases"/>
    <property type="match status" value="1"/>
</dbReference>
<dbReference type="PANTHER" id="PTHR31760">
    <property type="entry name" value="S-ADENOSYL-L-METHIONINE-DEPENDENT METHYLTRANSFERASES SUPERFAMILY PROTEIN"/>
    <property type="match status" value="1"/>
</dbReference>
<organism evidence="7 8">
    <name type="scientific">Mycoplasma todarodis</name>
    <dbReference type="NCBI Taxonomy" id="1937191"/>
    <lineage>
        <taxon>Bacteria</taxon>
        <taxon>Bacillati</taxon>
        <taxon>Mycoplasmatota</taxon>
        <taxon>Mollicutes</taxon>
        <taxon>Mycoplasmataceae</taxon>
        <taxon>Mycoplasma</taxon>
    </lineage>
</organism>
<dbReference type="OrthoDB" id="9808773at2"/>
<keyword evidence="1 6" id="KW-0963">Cytoplasm</keyword>
<sequence length="222" mass="25388">MTFKEKTKLHINNEEIFNKLCQYVDMIEETNKHMNLTGFTEDRLWEEGIYESIIALETGIKNSDGKVLLDIGAGAGFPSIPYAIAHPEIKLVIYEPMGKRVDFLNSVSNELNLGVEVQKIRVEDSKEIERFDIVTARAVVKFKHLLEASHHVGKMNSLFVFVKGPKAHIEIEEAVQTAKKFGVWAKRKEVISDNKINNLIIYRKEKATPKGYPRMWATIKKS</sequence>
<feature type="binding site" evidence="6">
    <location>
        <begin position="122"/>
        <end position="123"/>
    </location>
    <ligand>
        <name>S-adenosyl-L-methionine</name>
        <dbReference type="ChEBI" id="CHEBI:59789"/>
    </ligand>
</feature>
<dbReference type="EMBL" id="PSZP01000015">
    <property type="protein sequence ID" value="TCG11034.1"/>
    <property type="molecule type" value="Genomic_DNA"/>
</dbReference>
<dbReference type="GO" id="GO:0070043">
    <property type="term" value="F:rRNA (guanine-N7-)-methyltransferase activity"/>
    <property type="evidence" value="ECO:0007669"/>
    <property type="project" value="UniProtKB-UniRule"/>
</dbReference>
<gene>
    <name evidence="6" type="primary">rsmG</name>
    <name evidence="7" type="ORF">C4B25_02465</name>
</gene>
<keyword evidence="5 6" id="KW-0949">S-adenosyl-L-methionine</keyword>
<feature type="binding site" evidence="6">
    <location>
        <position position="137"/>
    </location>
    <ligand>
        <name>S-adenosyl-L-methionine</name>
        <dbReference type="ChEBI" id="CHEBI:59789"/>
    </ligand>
</feature>
<accession>A0A4R0XKP4</accession>
<evidence type="ECO:0000256" key="3">
    <source>
        <dbReference type="ARBA" id="ARBA00022603"/>
    </source>
</evidence>
<comment type="subcellular location">
    <subcellularLocation>
        <location evidence="6">Cytoplasm</location>
    </subcellularLocation>
</comment>
<evidence type="ECO:0000256" key="1">
    <source>
        <dbReference type="ARBA" id="ARBA00022490"/>
    </source>
</evidence>
<evidence type="ECO:0000256" key="6">
    <source>
        <dbReference type="HAMAP-Rule" id="MF_00074"/>
    </source>
</evidence>
<evidence type="ECO:0000256" key="5">
    <source>
        <dbReference type="ARBA" id="ARBA00022691"/>
    </source>
</evidence>
<dbReference type="AlphaFoldDB" id="A0A4R0XKP4"/>
<evidence type="ECO:0000313" key="8">
    <source>
        <dbReference type="Proteomes" id="UP000291072"/>
    </source>
</evidence>
<reference evidence="7 8" key="1">
    <citation type="submission" date="2018-02" db="EMBL/GenBank/DDBJ databases">
        <title>Mycoplasma marinum and Mycoplasma todarodis sp. nov., moderately halophilic and psychrotolerant mycoplasmas isolated from cephalopods.</title>
        <authorList>
            <person name="Viver T."/>
        </authorList>
    </citation>
    <scope>NUCLEOTIDE SEQUENCE [LARGE SCALE GENOMIC DNA]</scope>
    <source>
        <strain evidence="7 8">5H</strain>
    </source>
</reference>
<feature type="binding site" evidence="6">
    <location>
        <position position="72"/>
    </location>
    <ligand>
        <name>S-adenosyl-L-methionine</name>
        <dbReference type="ChEBI" id="CHEBI:59789"/>
    </ligand>
</feature>
<comment type="similarity">
    <text evidence="6">Belongs to the methyltransferase superfamily. RNA methyltransferase RsmG family.</text>
</comment>
<feature type="binding site" evidence="6">
    <location>
        <position position="77"/>
    </location>
    <ligand>
        <name>S-adenosyl-L-methionine</name>
        <dbReference type="ChEBI" id="CHEBI:59789"/>
    </ligand>
</feature>
<dbReference type="PANTHER" id="PTHR31760:SF0">
    <property type="entry name" value="S-ADENOSYL-L-METHIONINE-DEPENDENT METHYLTRANSFERASES SUPERFAMILY PROTEIN"/>
    <property type="match status" value="1"/>
</dbReference>
<proteinExistence type="inferred from homology"/>
<keyword evidence="3 6" id="KW-0489">Methyltransferase</keyword>
<dbReference type="Proteomes" id="UP000291072">
    <property type="component" value="Unassembled WGS sequence"/>
</dbReference>
<dbReference type="InterPro" id="IPR029063">
    <property type="entry name" value="SAM-dependent_MTases_sf"/>
</dbReference>
<dbReference type="HAMAP" id="MF_00074">
    <property type="entry name" value="16SrRNA_methyltr_G"/>
    <property type="match status" value="1"/>
</dbReference>
<evidence type="ECO:0000256" key="4">
    <source>
        <dbReference type="ARBA" id="ARBA00022679"/>
    </source>
</evidence>
<protein>
    <recommendedName>
        <fullName evidence="6">Ribosomal RNA small subunit methyltransferase G</fullName>
        <ecNumber evidence="6">2.1.1.-</ecNumber>
    </recommendedName>
    <alternativeName>
        <fullName evidence="6">16S rRNA 7-methylguanosine methyltransferase</fullName>
        <shortName evidence="6">16S rRNA m7G methyltransferase</shortName>
    </alternativeName>
</protein>